<keyword evidence="3" id="KW-1185">Reference proteome</keyword>
<reference evidence="2" key="1">
    <citation type="journal article" date="2021" name="Front. Microbiol.">
        <title>Comprehensive Comparative Genomics and Phenotyping of Methylobacterium Species.</title>
        <authorList>
            <person name="Alessa O."/>
            <person name="Ogura Y."/>
            <person name="Fujitani Y."/>
            <person name="Takami H."/>
            <person name="Hayashi T."/>
            <person name="Sahin N."/>
            <person name="Tani A."/>
        </authorList>
    </citation>
    <scope>NUCLEOTIDE SEQUENCE</scope>
    <source>
        <strain evidence="2">KCTC 52305</strain>
    </source>
</reference>
<dbReference type="InterPro" id="IPR000182">
    <property type="entry name" value="GNAT_dom"/>
</dbReference>
<dbReference type="PROSITE" id="PS51186">
    <property type="entry name" value="GNAT"/>
    <property type="match status" value="1"/>
</dbReference>
<sequence length="163" mass="17306">MTFTIRPARNEDDLRDAAALMAAYAASLGLDLAYQNFDAELAGLPGAYAPPEGELFLARDQGGSACGCVALRPVAPEGCCEVKRLFIVPAARGRGLGRALVERVVEAAGAKGYREVRLDTLPTMGAAVGLYEEAGFRRIAPYYDPTPPGTIFMGRRLPARSAT</sequence>
<evidence type="ECO:0000313" key="2">
    <source>
        <dbReference type="EMBL" id="GJD48646.1"/>
    </source>
</evidence>
<accession>A0ABQ4QTJ6</accession>
<dbReference type="Gene3D" id="3.40.630.30">
    <property type="match status" value="1"/>
</dbReference>
<feature type="domain" description="N-acetyltransferase" evidence="1">
    <location>
        <begin position="3"/>
        <end position="158"/>
    </location>
</feature>
<dbReference type="RefSeq" id="WP_128565958.1">
    <property type="nucleotide sequence ID" value="NZ_BPQH01000003.1"/>
</dbReference>
<name>A0ABQ4QTJ6_9HYPH</name>
<comment type="caution">
    <text evidence="2">The sequence shown here is derived from an EMBL/GenBank/DDBJ whole genome shotgun (WGS) entry which is preliminary data.</text>
</comment>
<gene>
    <name evidence="2" type="ORF">OPKNFCMD_1369</name>
</gene>
<dbReference type="InterPro" id="IPR052777">
    <property type="entry name" value="Acetyltransferase_Enz"/>
</dbReference>
<evidence type="ECO:0000313" key="3">
    <source>
        <dbReference type="Proteomes" id="UP001055167"/>
    </source>
</evidence>
<dbReference type="EMBL" id="BPQH01000003">
    <property type="protein sequence ID" value="GJD48646.1"/>
    <property type="molecule type" value="Genomic_DNA"/>
</dbReference>
<dbReference type="Proteomes" id="UP001055167">
    <property type="component" value="Unassembled WGS sequence"/>
</dbReference>
<dbReference type="PANTHER" id="PTHR43305:SF1">
    <property type="entry name" value="FAMILY N-ACETYLTRANSFERASE, PUTATIVE (AFU_ORTHOLOGUE AFUA_2G01380)-RELATED"/>
    <property type="match status" value="1"/>
</dbReference>
<evidence type="ECO:0000259" key="1">
    <source>
        <dbReference type="PROSITE" id="PS51186"/>
    </source>
</evidence>
<dbReference type="PANTHER" id="PTHR43305">
    <property type="entry name" value="FAMILY N-ACETYLTRANSFERASE, PUTATIVE (AFU_ORTHOLOGUE AFUA_2G01380)-RELATED"/>
    <property type="match status" value="1"/>
</dbReference>
<dbReference type="InterPro" id="IPR016181">
    <property type="entry name" value="Acyl_CoA_acyltransferase"/>
</dbReference>
<organism evidence="2 3">
    <name type="scientific">Methylobacterium crusticola</name>
    <dbReference type="NCBI Taxonomy" id="1697972"/>
    <lineage>
        <taxon>Bacteria</taxon>
        <taxon>Pseudomonadati</taxon>
        <taxon>Pseudomonadota</taxon>
        <taxon>Alphaproteobacteria</taxon>
        <taxon>Hyphomicrobiales</taxon>
        <taxon>Methylobacteriaceae</taxon>
        <taxon>Methylobacterium</taxon>
    </lineage>
</organism>
<dbReference type="SUPFAM" id="SSF55729">
    <property type="entry name" value="Acyl-CoA N-acyltransferases (Nat)"/>
    <property type="match status" value="1"/>
</dbReference>
<dbReference type="CDD" id="cd04301">
    <property type="entry name" value="NAT_SF"/>
    <property type="match status" value="1"/>
</dbReference>
<dbReference type="Pfam" id="PF00583">
    <property type="entry name" value="Acetyltransf_1"/>
    <property type="match status" value="1"/>
</dbReference>
<reference evidence="2" key="2">
    <citation type="submission" date="2021-08" db="EMBL/GenBank/DDBJ databases">
        <authorList>
            <person name="Tani A."/>
            <person name="Ola A."/>
            <person name="Ogura Y."/>
            <person name="Katsura K."/>
            <person name="Hayashi T."/>
        </authorList>
    </citation>
    <scope>NUCLEOTIDE SEQUENCE</scope>
    <source>
        <strain evidence="2">KCTC 52305</strain>
    </source>
</reference>
<proteinExistence type="predicted"/>
<protein>
    <recommendedName>
        <fullName evidence="1">N-acetyltransferase domain-containing protein</fullName>
    </recommendedName>
</protein>